<dbReference type="Pfam" id="PF13472">
    <property type="entry name" value="Lipase_GDSL_2"/>
    <property type="match status" value="1"/>
</dbReference>
<feature type="domain" description="SGNH hydrolase-type esterase" evidence="4">
    <location>
        <begin position="50"/>
        <end position="235"/>
    </location>
</feature>
<dbReference type="Pfam" id="PF13517">
    <property type="entry name" value="FG-GAP_3"/>
    <property type="match status" value="2"/>
</dbReference>
<evidence type="ECO:0000259" key="4">
    <source>
        <dbReference type="Pfam" id="PF13472"/>
    </source>
</evidence>
<evidence type="ECO:0000313" key="5">
    <source>
        <dbReference type="EMBL" id="KAK4443406.1"/>
    </source>
</evidence>
<keyword evidence="1 3" id="KW-0732">Signal</keyword>
<dbReference type="InterPro" id="IPR013830">
    <property type="entry name" value="SGNH_hydro"/>
</dbReference>
<evidence type="ECO:0000256" key="2">
    <source>
        <dbReference type="SAM" id="MobiDB-lite"/>
    </source>
</evidence>
<reference evidence="5" key="2">
    <citation type="submission" date="2023-05" db="EMBL/GenBank/DDBJ databases">
        <authorList>
            <consortium name="Lawrence Berkeley National Laboratory"/>
            <person name="Steindorff A."/>
            <person name="Hensen N."/>
            <person name="Bonometti L."/>
            <person name="Westerberg I."/>
            <person name="Brannstrom I.O."/>
            <person name="Guillou S."/>
            <person name="Cros-Aarteil S."/>
            <person name="Calhoun S."/>
            <person name="Haridas S."/>
            <person name="Kuo A."/>
            <person name="Mondo S."/>
            <person name="Pangilinan J."/>
            <person name="Riley R."/>
            <person name="Labutti K."/>
            <person name="Andreopoulos B."/>
            <person name="Lipzen A."/>
            <person name="Chen C."/>
            <person name="Yanf M."/>
            <person name="Daum C."/>
            <person name="Ng V."/>
            <person name="Clum A."/>
            <person name="Ohm R."/>
            <person name="Martin F."/>
            <person name="Silar P."/>
            <person name="Natvig D."/>
            <person name="Lalanne C."/>
            <person name="Gautier V."/>
            <person name="Ament-Velasquez S.L."/>
            <person name="Kruys A."/>
            <person name="Hutchinson M.I."/>
            <person name="Powell A.J."/>
            <person name="Barry K."/>
            <person name="Miller A.N."/>
            <person name="Grigoriev I.V."/>
            <person name="Debuchy R."/>
            <person name="Gladieux P."/>
            <person name="Thoren M.H."/>
            <person name="Johannesson H."/>
        </authorList>
    </citation>
    <scope>NUCLEOTIDE SEQUENCE</scope>
    <source>
        <strain evidence="5">PSN243</strain>
    </source>
</reference>
<feature type="region of interest" description="Disordered" evidence="2">
    <location>
        <begin position="883"/>
        <end position="902"/>
    </location>
</feature>
<accession>A0AAV9G8J4</accession>
<evidence type="ECO:0000256" key="1">
    <source>
        <dbReference type="ARBA" id="ARBA00022729"/>
    </source>
</evidence>
<dbReference type="SUPFAM" id="SSF69318">
    <property type="entry name" value="Integrin alpha N-terminal domain"/>
    <property type="match status" value="2"/>
</dbReference>
<dbReference type="PANTHER" id="PTHR30383:SF31">
    <property type="entry name" value="SGNH HYDROLASE-TYPE ESTERASE DOMAIN-CONTAINING PROTEIN-RELATED"/>
    <property type="match status" value="1"/>
</dbReference>
<comment type="caution">
    <text evidence="5">The sequence shown here is derived from an EMBL/GenBank/DDBJ whole genome shotgun (WGS) entry which is preliminary data.</text>
</comment>
<sequence length="902" mass="99218">MLVLPLLNLFLFFLFSPSLVLSLPTLNSTQDGVQLSKRAAPPWAYRILPLGASIVYGVGSEASGGNGFRKYLRDTLRQSNYKVNMVGSLQCGHMMDNSCEATSGFTVDQVHEAAKRSTKYQPNIILINAGTNDARLHIDIHQIGERMDRLLDTLFEQCPGTTILLSTVIVSNVGHIDSERVRINAQYQSLAHRRRHQLGQKIVLVNMDRAGRGWSGVQPRHLDADGIHPNVDGFALMAEAFKLGIEEAEEAGFITEPKPSDFTNDDVDVVDNTCPKRYGVSRGPINTMTGQGGAEDGLYTHSTSGSHQFAHLTSTSAEDPFVFAKIDPDSDQSYIIQVTNETDVSNGWRKHFVYVPGVNSDGQPWYHPYPRTFYTQDACIKRGIRWADINADGMDDMLCIGPDGTVYATVNHGIFDWDSGNLSTVYRGVWKQSEGFPQSRVRIADIDGDGRADYCVVHNNGDVECWRNGGTGNMPAFFQPLGIVFTGKGLGDVDGVRFFDINGDGRDDWLWMNDAGQTHTYTNSRGCTKGVDGQHGLKPNWRAASSNPTHAGMGTAGARNQISFARIYNSPAAFGLRARGDYVRVVRQSQLSDIYTYNFFAWRNTGAGAAKPKGDGTRFCNMMGHANGAQDLVWILSTGRIRIYRSKGGSFGDPPYWGANSVIWEPTENLDRRDIHLADWDGDGQCDIIHVDPEDTTRISVWLNRYQQNGNNFNSWDFIANAGPSEGTGVRCPRRGPGHENLGTRFADISGNGMADMLCLEPDGRVFGYINTNAGNTWTFHPQLKRSEGKDRANLRFADVNGDGRADLLWIDKFSGDTSVWQNRGPIPASGSSWTWDAKGKLFQGALAGACLMYPDLDGNGRADMTAVDAVSNEAQTWFNDCGDRGGDDPNTHVARSVLPAP</sequence>
<dbReference type="Proteomes" id="UP001321760">
    <property type="component" value="Unassembled WGS sequence"/>
</dbReference>
<dbReference type="SUPFAM" id="SSF52266">
    <property type="entry name" value="SGNH hydrolase"/>
    <property type="match status" value="1"/>
</dbReference>
<reference evidence="5" key="1">
    <citation type="journal article" date="2023" name="Mol. Phylogenet. Evol.">
        <title>Genome-scale phylogeny and comparative genomics of the fungal order Sordariales.</title>
        <authorList>
            <person name="Hensen N."/>
            <person name="Bonometti L."/>
            <person name="Westerberg I."/>
            <person name="Brannstrom I.O."/>
            <person name="Guillou S."/>
            <person name="Cros-Aarteil S."/>
            <person name="Calhoun S."/>
            <person name="Haridas S."/>
            <person name="Kuo A."/>
            <person name="Mondo S."/>
            <person name="Pangilinan J."/>
            <person name="Riley R."/>
            <person name="LaButti K."/>
            <person name="Andreopoulos B."/>
            <person name="Lipzen A."/>
            <person name="Chen C."/>
            <person name="Yan M."/>
            <person name="Daum C."/>
            <person name="Ng V."/>
            <person name="Clum A."/>
            <person name="Steindorff A."/>
            <person name="Ohm R.A."/>
            <person name="Martin F."/>
            <person name="Silar P."/>
            <person name="Natvig D.O."/>
            <person name="Lalanne C."/>
            <person name="Gautier V."/>
            <person name="Ament-Velasquez S.L."/>
            <person name="Kruys A."/>
            <person name="Hutchinson M.I."/>
            <person name="Powell A.J."/>
            <person name="Barry K."/>
            <person name="Miller A.N."/>
            <person name="Grigoriev I.V."/>
            <person name="Debuchy R."/>
            <person name="Gladieux P."/>
            <person name="Hiltunen Thoren M."/>
            <person name="Johannesson H."/>
        </authorList>
    </citation>
    <scope>NUCLEOTIDE SEQUENCE</scope>
    <source>
        <strain evidence="5">PSN243</strain>
    </source>
</reference>
<evidence type="ECO:0000313" key="6">
    <source>
        <dbReference type="Proteomes" id="UP001321760"/>
    </source>
</evidence>
<dbReference type="Gene3D" id="3.40.50.1110">
    <property type="entry name" value="SGNH hydrolase"/>
    <property type="match status" value="1"/>
</dbReference>
<organism evidence="5 6">
    <name type="scientific">Podospora aff. communis PSN243</name>
    <dbReference type="NCBI Taxonomy" id="3040156"/>
    <lineage>
        <taxon>Eukaryota</taxon>
        <taxon>Fungi</taxon>
        <taxon>Dikarya</taxon>
        <taxon>Ascomycota</taxon>
        <taxon>Pezizomycotina</taxon>
        <taxon>Sordariomycetes</taxon>
        <taxon>Sordariomycetidae</taxon>
        <taxon>Sordariales</taxon>
        <taxon>Podosporaceae</taxon>
        <taxon>Podospora</taxon>
    </lineage>
</organism>
<protein>
    <submittedName>
        <fullName evidence="5">Killer toxin subunits alpha beta</fullName>
    </submittedName>
</protein>
<proteinExistence type="predicted"/>
<dbReference type="InterPro" id="IPR051532">
    <property type="entry name" value="Ester_Hydrolysis_Enzymes"/>
</dbReference>
<dbReference type="Gene3D" id="2.130.10.130">
    <property type="entry name" value="Integrin alpha, N-terminal"/>
    <property type="match status" value="1"/>
</dbReference>
<dbReference type="InterPro" id="IPR013517">
    <property type="entry name" value="FG-GAP"/>
</dbReference>
<dbReference type="PANTHER" id="PTHR30383">
    <property type="entry name" value="THIOESTERASE 1/PROTEASE 1/LYSOPHOSPHOLIPASE L1"/>
    <property type="match status" value="1"/>
</dbReference>
<name>A0AAV9G8J4_9PEZI</name>
<dbReference type="GO" id="GO:0004622">
    <property type="term" value="F:phosphatidylcholine lysophospholipase activity"/>
    <property type="evidence" value="ECO:0007669"/>
    <property type="project" value="TreeGrafter"/>
</dbReference>
<feature type="chain" id="PRO_5043361942" evidence="3">
    <location>
        <begin position="23"/>
        <end position="902"/>
    </location>
</feature>
<dbReference type="InterPro" id="IPR028994">
    <property type="entry name" value="Integrin_alpha_N"/>
</dbReference>
<feature type="signal peptide" evidence="3">
    <location>
        <begin position="1"/>
        <end position="22"/>
    </location>
</feature>
<dbReference type="AlphaFoldDB" id="A0AAV9G8J4"/>
<keyword evidence="6" id="KW-1185">Reference proteome</keyword>
<dbReference type="InterPro" id="IPR036514">
    <property type="entry name" value="SGNH_hydro_sf"/>
</dbReference>
<gene>
    <name evidence="5" type="ORF">QBC34DRAFT_361966</name>
</gene>
<dbReference type="EMBL" id="MU865993">
    <property type="protein sequence ID" value="KAK4443406.1"/>
    <property type="molecule type" value="Genomic_DNA"/>
</dbReference>
<evidence type="ECO:0000256" key="3">
    <source>
        <dbReference type="SAM" id="SignalP"/>
    </source>
</evidence>
<feature type="non-terminal residue" evidence="5">
    <location>
        <position position="902"/>
    </location>
</feature>